<feature type="region of interest" description="Disordered" evidence="1">
    <location>
        <begin position="158"/>
        <end position="182"/>
    </location>
</feature>
<dbReference type="Pfam" id="PF19878">
    <property type="entry name" value="DUF6351"/>
    <property type="match status" value="1"/>
</dbReference>
<dbReference type="EMBL" id="AGUD01000194">
    <property type="protein sequence ID" value="EHN10956.1"/>
    <property type="molecule type" value="Genomic_DNA"/>
</dbReference>
<keyword evidence="2" id="KW-0732">Signal</keyword>
<evidence type="ECO:0000256" key="1">
    <source>
        <dbReference type="SAM" id="MobiDB-lite"/>
    </source>
</evidence>
<sequence length="824" mass="89049">MGTWSKRAAGLAAGVVVLLAAGGAGASAASPSAVTIQTSSNRADLISGGDAVMTIGLPAGATVGELTVRVGDRDVTRSFARRPGGRVEGLVTGLRVGPNPVTARLSDGRGARLTITNHPNGGPVFSGPQIQPWVCQKSAVDRQCNQPPTYEYLYRPTNPLDPALRPYDPQHPPSDVASTTTDDGATVPFIVRIETGYQDRDQYKIATLFQPGRPWDRWRPQPQFNHKLLITHGGGCGLGYGSTGAPSVTEDNLATGAGLVDGLVGADSVGEALKRGYVVMSTALDRNSHNCNIAVQAESLLMAKERVLERYGALRYTIGIGCSGGALTQQQVANAYPGIYQGLILACAYPDTLSPGAQFLDLHVMRRYFDDPSRSGSTLWTPLHMALVEGHLTPLNSITADEGLFKNVVFADKCPDEVGAAAYDRVRNPGGVRCTLWDYMVNVFGPRPAWRWTPVERRLGRGFVGLPLGNDGIQYGRQALDAGAISIEQFVDLNAEVGGLDLDGDRSDERSVADPGAVANAYRSGAINSTRNLDQVAIINHSGPDPGIAHDFRHALWTRTRMQQRLGHLPGNYVMWFGLFPVFGDPSYAKQALVAMDGWLANVERDRRSAPLARKIVDDRPADLQDRCSQIPGLDLVTLPGVGKVCENRVLQTALETPRSVAGDGPAGDVLECAKKPLRRQDYPAALSDEQWARLQRTFPTGVCDWSKPGVGQQPTVTWQTYQDAAGRVIYGGRPMGPAPTSARCSDRRRLSARLPAGRLRVAKVYVDGRRVQTLRGRTLRRPVRLARFPSGLVTVRVVARDRRGRRVVSERHFSVCRGTLPGE</sequence>
<dbReference type="AlphaFoldDB" id="H0E5T6"/>
<feature type="chain" id="PRO_5003531216" description="DUF6351 domain-containing protein" evidence="2">
    <location>
        <begin position="29"/>
        <end position="824"/>
    </location>
</feature>
<feature type="signal peptide" evidence="2">
    <location>
        <begin position="1"/>
        <end position="28"/>
    </location>
</feature>
<organism evidence="4 5">
    <name type="scientific">Patulibacter medicamentivorans</name>
    <dbReference type="NCBI Taxonomy" id="1097667"/>
    <lineage>
        <taxon>Bacteria</taxon>
        <taxon>Bacillati</taxon>
        <taxon>Actinomycetota</taxon>
        <taxon>Thermoleophilia</taxon>
        <taxon>Solirubrobacterales</taxon>
        <taxon>Patulibacteraceae</taxon>
        <taxon>Patulibacter</taxon>
    </lineage>
</organism>
<dbReference type="InterPro" id="IPR045556">
    <property type="entry name" value="DUF6351"/>
</dbReference>
<name>H0E5T6_9ACTN</name>
<dbReference type="Proteomes" id="UP000005143">
    <property type="component" value="Unassembled WGS sequence"/>
</dbReference>
<evidence type="ECO:0000313" key="5">
    <source>
        <dbReference type="Proteomes" id="UP000005143"/>
    </source>
</evidence>
<evidence type="ECO:0000313" key="4">
    <source>
        <dbReference type="EMBL" id="EHN10956.1"/>
    </source>
</evidence>
<dbReference type="SUPFAM" id="SSF53474">
    <property type="entry name" value="alpha/beta-Hydrolases"/>
    <property type="match status" value="1"/>
</dbReference>
<accession>H0E5T6</accession>
<dbReference type="PATRIC" id="fig|1097667.3.peg.2166"/>
<evidence type="ECO:0000256" key="2">
    <source>
        <dbReference type="SAM" id="SignalP"/>
    </source>
</evidence>
<feature type="domain" description="DUF6351" evidence="3">
    <location>
        <begin position="36"/>
        <end position="715"/>
    </location>
</feature>
<protein>
    <recommendedName>
        <fullName evidence="3">DUF6351 domain-containing protein</fullName>
    </recommendedName>
</protein>
<dbReference type="RefSeq" id="WP_007574818.1">
    <property type="nucleotide sequence ID" value="NZ_AGUD01000194.1"/>
</dbReference>
<reference evidence="4 5" key="1">
    <citation type="journal article" date="2013" name="Biodegradation">
        <title>Quantitative proteomic analysis of ibuprofen-degrading Patulibacter sp. strain I11.</title>
        <authorList>
            <person name="Almeida B."/>
            <person name="Kjeldal H."/>
            <person name="Lolas I."/>
            <person name="Knudsen A.D."/>
            <person name="Carvalho G."/>
            <person name="Nielsen K.L."/>
            <person name="Barreto Crespo M.T."/>
            <person name="Stensballe A."/>
            <person name="Nielsen J.L."/>
        </authorList>
    </citation>
    <scope>NUCLEOTIDE SEQUENCE [LARGE SCALE GENOMIC DNA]</scope>
    <source>
        <strain evidence="4 5">I11</strain>
    </source>
</reference>
<keyword evidence="5" id="KW-1185">Reference proteome</keyword>
<comment type="caution">
    <text evidence="4">The sequence shown here is derived from an EMBL/GenBank/DDBJ whole genome shotgun (WGS) entry which is preliminary data.</text>
</comment>
<gene>
    <name evidence="4" type="ORF">PAI11_21850</name>
</gene>
<evidence type="ECO:0000259" key="3">
    <source>
        <dbReference type="Pfam" id="PF19878"/>
    </source>
</evidence>
<dbReference type="OrthoDB" id="3078806at2"/>
<proteinExistence type="predicted"/>
<dbReference type="InterPro" id="IPR029058">
    <property type="entry name" value="AB_hydrolase_fold"/>
</dbReference>